<dbReference type="GO" id="GO:0000287">
    <property type="term" value="F:magnesium ion binding"/>
    <property type="evidence" value="ECO:0007669"/>
    <property type="project" value="UniProtKB-UniRule"/>
</dbReference>
<dbReference type="PANTHER" id="PTHR11130">
    <property type="entry name" value="GLUTATHIONE SYNTHETASE"/>
    <property type="match status" value="1"/>
</dbReference>
<feature type="binding site" evidence="13">
    <location>
        <position position="467"/>
    </location>
    <ligand>
        <name>substrate</name>
    </ligand>
</feature>
<dbReference type="InterPro" id="IPR004887">
    <property type="entry name" value="GSH_synth_subst-bd"/>
</dbReference>
<evidence type="ECO:0000256" key="6">
    <source>
        <dbReference type="ARBA" id="ARBA00022684"/>
    </source>
</evidence>
<dbReference type="EC" id="6.3.2.3" evidence="3 12"/>
<evidence type="ECO:0000256" key="2">
    <source>
        <dbReference type="ARBA" id="ARBA00010385"/>
    </source>
</evidence>
<dbReference type="GO" id="GO:0043295">
    <property type="term" value="F:glutathione binding"/>
    <property type="evidence" value="ECO:0007669"/>
    <property type="project" value="UniProtKB-UniRule"/>
</dbReference>
<dbReference type="GO" id="GO:0005524">
    <property type="term" value="F:ATP binding"/>
    <property type="evidence" value="ECO:0007669"/>
    <property type="project" value="UniProtKB-UniRule"/>
</dbReference>
<evidence type="ECO:0000256" key="13">
    <source>
        <dbReference type="PIRSR" id="PIRSR001558-1"/>
    </source>
</evidence>
<evidence type="ECO:0000313" key="16">
    <source>
        <dbReference type="EMBL" id="VDL23499.1"/>
    </source>
</evidence>
<dbReference type="SUPFAM" id="SSF52440">
    <property type="entry name" value="PreATP-grasp domain"/>
    <property type="match status" value="1"/>
</dbReference>
<dbReference type="GO" id="GO:0004363">
    <property type="term" value="F:glutathione synthase activity"/>
    <property type="evidence" value="ECO:0007669"/>
    <property type="project" value="UniProtKB-UniRule"/>
</dbReference>
<feature type="binding site" evidence="13">
    <location>
        <position position="442"/>
    </location>
    <ligand>
        <name>ATP</name>
        <dbReference type="ChEBI" id="CHEBI:30616"/>
    </ligand>
</feature>
<dbReference type="Pfam" id="PF03917">
    <property type="entry name" value="GSH_synth_ATP"/>
    <property type="match status" value="1"/>
</dbReference>
<dbReference type="Pfam" id="PF03199">
    <property type="entry name" value="GSH_synthase"/>
    <property type="match status" value="1"/>
</dbReference>
<feature type="binding site" evidence="13">
    <location>
        <position position="225"/>
    </location>
    <ligand>
        <name>substrate</name>
    </ligand>
</feature>
<accession>A0A0R3SDU7</accession>
<dbReference type="UniPathway" id="UPA00142">
    <property type="reaction ID" value="UER00210"/>
</dbReference>
<keyword evidence="6 12" id="KW-0317">Glutathione biosynthesis</keyword>
<dbReference type="Gene3D" id="3.30.470.20">
    <property type="entry name" value="ATP-grasp fold, B domain"/>
    <property type="match status" value="1"/>
</dbReference>
<dbReference type="GO" id="GO:0005829">
    <property type="term" value="C:cytosol"/>
    <property type="evidence" value="ECO:0007669"/>
    <property type="project" value="TreeGrafter"/>
</dbReference>
<evidence type="ECO:0000313" key="18">
    <source>
        <dbReference type="WBParaSite" id="HDID_0000288901-mRNA-1"/>
    </source>
</evidence>
<evidence type="ECO:0000256" key="4">
    <source>
        <dbReference type="ARBA" id="ARBA00020821"/>
    </source>
</evidence>
<evidence type="ECO:0000256" key="10">
    <source>
        <dbReference type="ARBA" id="ARBA00022842"/>
    </source>
</evidence>
<feature type="binding site" evidence="13">
    <location>
        <position position="135"/>
    </location>
    <ligand>
        <name>ATP</name>
        <dbReference type="ChEBI" id="CHEBI:30616"/>
    </ligand>
</feature>
<evidence type="ECO:0000313" key="17">
    <source>
        <dbReference type="Proteomes" id="UP000274504"/>
    </source>
</evidence>
<dbReference type="InterPro" id="IPR014709">
    <property type="entry name" value="Glutathione_synthase_C_euk"/>
</dbReference>
<dbReference type="InterPro" id="IPR014042">
    <property type="entry name" value="Glutathione_synthase_a-hlx"/>
</dbReference>
<dbReference type="NCBIfam" id="TIGR01986">
    <property type="entry name" value="glut_syn_euk"/>
    <property type="match status" value="1"/>
</dbReference>
<feature type="binding site" evidence="14">
    <location>
        <position position="384"/>
    </location>
    <ligand>
        <name>Mg(2+)</name>
        <dbReference type="ChEBI" id="CHEBI:18420"/>
    </ligand>
</feature>
<feature type="binding site" evidence="14">
    <location>
        <position position="137"/>
    </location>
    <ligand>
        <name>Mg(2+)</name>
        <dbReference type="ChEBI" id="CHEBI:18420"/>
    </ligand>
</feature>
<evidence type="ECO:0000256" key="11">
    <source>
        <dbReference type="ARBA" id="ARBA00048871"/>
    </source>
</evidence>
<feature type="binding site" evidence="13">
    <location>
        <position position="316"/>
    </location>
    <ligand>
        <name>ATP</name>
        <dbReference type="ChEBI" id="CHEBI:30616"/>
    </ligand>
</feature>
<gene>
    <name evidence="16" type="ORF">HDID_LOCUS2887</name>
</gene>
<protein>
    <recommendedName>
        <fullName evidence="4 12">Glutathione synthetase</fullName>
        <shortName evidence="12">GSH-S</shortName>
        <ecNumber evidence="3 12">6.3.2.3</ecNumber>
    </recommendedName>
</protein>
<evidence type="ECO:0000256" key="3">
    <source>
        <dbReference type="ARBA" id="ARBA00012214"/>
    </source>
</evidence>
<comment type="cofactor">
    <cofactor evidence="12 14">
        <name>Mg(2+)</name>
        <dbReference type="ChEBI" id="CHEBI:18420"/>
    </cofactor>
    <text evidence="12 14">Binds 1 Mg(2+) ion per subunit.</text>
</comment>
<dbReference type="InterPro" id="IPR016185">
    <property type="entry name" value="PreATP-grasp_dom_sf"/>
</dbReference>
<dbReference type="EMBL" id="UYSG01000779">
    <property type="protein sequence ID" value="VDL23499.1"/>
    <property type="molecule type" value="Genomic_DNA"/>
</dbReference>
<dbReference type="Gene3D" id="3.30.1490.80">
    <property type="match status" value="1"/>
</dbReference>
<dbReference type="Gene3D" id="3.40.50.1760">
    <property type="entry name" value="Glutathione synthase, substrate-binding domain superfamily, eukaryotic"/>
    <property type="match status" value="1"/>
</dbReference>
<keyword evidence="8 12" id="KW-0547">Nucleotide-binding</keyword>
<evidence type="ECO:0000256" key="14">
    <source>
        <dbReference type="PIRSR" id="PIRSR001558-2"/>
    </source>
</evidence>
<dbReference type="OrthoDB" id="2020073at2759"/>
<keyword evidence="7 12" id="KW-0479">Metal-binding</keyword>
<evidence type="ECO:0000256" key="12">
    <source>
        <dbReference type="PIRNR" id="PIRNR001558"/>
    </source>
</evidence>
<dbReference type="AlphaFoldDB" id="A0A0R3SDU7"/>
<feature type="binding site" evidence="13">
    <location>
        <begin position="380"/>
        <end position="389"/>
    </location>
    <ligand>
        <name>ATP</name>
        <dbReference type="ChEBI" id="CHEBI:30616"/>
    </ligand>
</feature>
<dbReference type="InterPro" id="IPR005615">
    <property type="entry name" value="Glutathione_synthase"/>
</dbReference>
<dbReference type="Gene3D" id="1.10.1080.10">
    <property type="entry name" value="Glutathione Synthetase, Chain A, domain 3"/>
    <property type="match status" value="1"/>
</dbReference>
<comment type="catalytic activity">
    <reaction evidence="11">
        <text>gamma-L-glutamyl-L-cysteine + glycine + ATP = glutathione + ADP + phosphate + H(+)</text>
        <dbReference type="Rhea" id="RHEA:13557"/>
        <dbReference type="ChEBI" id="CHEBI:15378"/>
        <dbReference type="ChEBI" id="CHEBI:30616"/>
        <dbReference type="ChEBI" id="CHEBI:43474"/>
        <dbReference type="ChEBI" id="CHEBI:57305"/>
        <dbReference type="ChEBI" id="CHEBI:57925"/>
        <dbReference type="ChEBI" id="CHEBI:58173"/>
        <dbReference type="ChEBI" id="CHEBI:456216"/>
        <dbReference type="EC" id="6.3.2.3"/>
    </reaction>
    <physiologicalReaction direction="left-to-right" evidence="11">
        <dbReference type="Rhea" id="RHEA:13558"/>
    </physiologicalReaction>
</comment>
<dbReference type="Proteomes" id="UP000274504">
    <property type="component" value="Unassembled WGS sequence"/>
</dbReference>
<feature type="binding site" evidence="14">
    <location>
        <position position="135"/>
    </location>
    <ligand>
        <name>Mg(2+)</name>
        <dbReference type="ChEBI" id="CHEBI:18420"/>
    </ligand>
</feature>
<organism evidence="18">
    <name type="scientific">Hymenolepis diminuta</name>
    <name type="common">Rat tapeworm</name>
    <dbReference type="NCBI Taxonomy" id="6216"/>
    <lineage>
        <taxon>Eukaryota</taxon>
        <taxon>Metazoa</taxon>
        <taxon>Spiralia</taxon>
        <taxon>Lophotrochozoa</taxon>
        <taxon>Platyhelminthes</taxon>
        <taxon>Cestoda</taxon>
        <taxon>Eucestoda</taxon>
        <taxon>Cyclophyllidea</taxon>
        <taxon>Hymenolepididae</taxon>
        <taxon>Hymenolepis</taxon>
    </lineage>
</organism>
<dbReference type="PANTHER" id="PTHR11130:SF0">
    <property type="entry name" value="GLUTATHIONE SYNTHETASE"/>
    <property type="match status" value="1"/>
</dbReference>
<dbReference type="STRING" id="6216.A0A0R3SDU7"/>
<evidence type="ECO:0000259" key="15">
    <source>
        <dbReference type="Pfam" id="PF03199"/>
    </source>
</evidence>
<feature type="binding site" evidence="13">
    <location>
        <position position="469"/>
    </location>
    <ligand>
        <name>ATP</name>
        <dbReference type="ChEBI" id="CHEBI:30616"/>
    </ligand>
</feature>
<evidence type="ECO:0000256" key="7">
    <source>
        <dbReference type="ARBA" id="ARBA00022723"/>
    </source>
</evidence>
<reference evidence="18" key="1">
    <citation type="submission" date="2017-02" db="UniProtKB">
        <authorList>
            <consortium name="WormBaseParasite"/>
        </authorList>
    </citation>
    <scope>IDENTIFICATION</scope>
</reference>
<feature type="domain" description="Glutathione synthase substrate-binding" evidence="15">
    <location>
        <begin position="210"/>
        <end position="313"/>
    </location>
</feature>
<keyword evidence="10 12" id="KW-0460">Magnesium</keyword>
<evidence type="ECO:0000256" key="8">
    <source>
        <dbReference type="ARBA" id="ARBA00022741"/>
    </source>
</evidence>
<comment type="similarity">
    <text evidence="2 12">Belongs to the eukaryotic GSH synthase family.</text>
</comment>
<dbReference type="PIRSF" id="PIRSF001558">
    <property type="entry name" value="GSHase"/>
    <property type="match status" value="1"/>
</dbReference>
<evidence type="ECO:0000256" key="1">
    <source>
        <dbReference type="ARBA" id="ARBA00004965"/>
    </source>
</evidence>
<dbReference type="SUPFAM" id="SSF56059">
    <property type="entry name" value="Glutathione synthetase ATP-binding domain-like"/>
    <property type="match status" value="1"/>
</dbReference>
<dbReference type="WBParaSite" id="HDID_0000288901-mRNA-1">
    <property type="protein sequence ID" value="HDID_0000288901-mRNA-1"/>
    <property type="gene ID" value="HDID_0000288901"/>
</dbReference>
<name>A0A0R3SDU7_HYMDI</name>
<keyword evidence="5 12" id="KW-0436">Ligase</keyword>
<reference evidence="16 17" key="2">
    <citation type="submission" date="2018-11" db="EMBL/GenBank/DDBJ databases">
        <authorList>
            <consortium name="Pathogen Informatics"/>
        </authorList>
    </citation>
    <scope>NUCLEOTIDE SEQUENCE [LARGE SCALE GENOMIC DNA]</scope>
</reference>
<evidence type="ECO:0000256" key="5">
    <source>
        <dbReference type="ARBA" id="ARBA00022598"/>
    </source>
</evidence>
<dbReference type="InterPro" id="IPR037013">
    <property type="entry name" value="GSH-S_sub-bd_sf"/>
</dbReference>
<keyword evidence="9 12" id="KW-0067">ATP-binding</keyword>
<feature type="binding site" evidence="13">
    <location>
        <position position="117"/>
    </location>
    <ligand>
        <name>substrate</name>
    </ligand>
</feature>
<comment type="pathway">
    <text evidence="1 12">Sulfur metabolism; glutathione biosynthesis; glutathione from L-cysteine and L-glutamate: step 2/2.</text>
</comment>
<sequence length="510" mass="57193">MNDIKRVLSKLSEDDLKDGDDFAALNGILKHTPDGRIVTLQHTFLPSPFPKAEFEEAVNIQKLFNSLFLKVASDYDFLESTFKPVLSQDDYVRNLWEIYKDDHELGPVQSLRLSLNRSDYMLHTALSGSSLKQVEMNFIAASFGGVMERLVKLHQFRLHQLLGRHAPQLPECPSATKFGRALAHTVSEYARKCQHLPQSSLGYSEHKTPAILVVVSDCETNIFDQRSIEEAVLHANSSIPILRRTFAELAEVAGRAVVELGTSRLFVDGHEIAVIYYRTGYAPDHFNEEAWRTKLRLERSLAVKCPSVDYLLANMKLVQTALASGPTVLSRFGKGAEVEKLVGTFAKQTVLSTDFHFADAAVIDRMVAECRKDPSKFVLKPQREGGGNNIFGEDIIQKLDEIMSKPEANAYILMERFEPPLIENCVVGADYSPPIMKEMISELGIYGILLSDDKVEVENDHAGHLLRTKFVGVDEGSNGYRRGFIYKNTSTIIVKGFHDKRRSEANGMPE</sequence>
<dbReference type="Gene3D" id="3.30.1490.50">
    <property type="match status" value="1"/>
</dbReference>
<evidence type="ECO:0000256" key="9">
    <source>
        <dbReference type="ARBA" id="ARBA00022840"/>
    </source>
</evidence>
<feature type="binding site" evidence="13">
    <location>
        <position position="475"/>
    </location>
    <ligand>
        <name>ATP</name>
        <dbReference type="ChEBI" id="CHEBI:30616"/>
    </ligand>
</feature>
<dbReference type="InterPro" id="IPR014049">
    <property type="entry name" value="Glutathione_synthase_N_euk"/>
</dbReference>
<proteinExistence type="inferred from homology"/>